<evidence type="ECO:0000313" key="3">
    <source>
        <dbReference type="Proteomes" id="UP000204054"/>
    </source>
</evidence>
<dbReference type="GeneID" id="26586391"/>
<reference evidence="2 3" key="1">
    <citation type="journal article" date="2015" name="Genome Announc.">
        <title>Genome Sequences of Mycobacteriophages AlanGrant, Baee, Corofin, OrangeOswald, and Vincenzo, New Members of Cluster B.</title>
        <authorList>
            <person name="Pope W.H."/>
            <person name="Carbonara M.E."/>
            <person name="Cioffi H.M."/>
            <person name="Cruz T."/>
            <person name="Dang B.Q."/>
            <person name="Doyle A.N."/>
            <person name="Fan O.H."/>
            <person name="Gallagher M."/>
            <person name="Gentile G.M."/>
            <person name="German B.A."/>
            <person name="Farrell M.E."/>
            <person name="Gerwig M."/>
            <person name="Hunter K.L."/>
            <person name="Lefever V.E."/>
            <person name="Marfisi N.A."/>
            <person name="McDonnell J.E."/>
            <person name="Monga J.K."/>
            <person name="Quiroz K.G."/>
            <person name="Pong A.C."/>
            <person name="Rimple P.A."/>
            <person name="Situ M."/>
            <person name="Sohnen P.C."/>
            <person name="Stockinger A.N."/>
            <person name="Thompson P.K."/>
            <person name="Torchio N.M."/>
            <person name="Toner C.L."/>
            <person name="Ulbrich M.C."/>
            <person name="Vohra N.I."/>
            <person name="Zakir A."/>
            <person name="Adkins N.L."/>
            <person name="Brown B.R."/>
            <person name="Churilla B.M."/>
            <person name="Kramer Z.J."/>
            <person name="Lapin J.S."/>
            <person name="Montgomery M.T."/>
            <person name="Prout A.K."/>
            <person name="Grubb S.R."/>
            <person name="Warner M.H."/>
            <person name="Bowman C.A."/>
            <person name="Russell D.A."/>
            <person name="Hatfull G.F."/>
        </authorList>
    </citation>
    <scope>NUCLEOTIDE SEQUENCE [LARGE SCALE GENOMIC DNA]</scope>
</reference>
<protein>
    <submittedName>
        <fullName evidence="2">Uncharacterized protein</fullName>
    </submittedName>
</protein>
<dbReference type="Proteomes" id="UP000204054">
    <property type="component" value="Segment"/>
</dbReference>
<sequence>MSTPTPQGTNYEWAVIWQVATLPDDGTVPDPPERPARPELPLPTYDPTTGNPIPPELTPLQQQLQDQYVADLEAYDDAVAAREEVVDTVLADPANWQSALTVLPGGEVDARAALKTLVEANRDNKYAKDFELATAPARIWTATT</sequence>
<organism evidence="2 3">
    <name type="scientific">Mycobacterium phage Baee</name>
    <dbReference type="NCBI Taxonomy" id="1647306"/>
    <lineage>
        <taxon>Viruses</taxon>
        <taxon>Duplodnaviria</taxon>
        <taxon>Heunggongvirae</taxon>
        <taxon>Uroviricota</taxon>
        <taxon>Caudoviricetes</taxon>
        <taxon>Bclasvirinae</taxon>
        <taxon>Acadianvirus</taxon>
        <taxon>Acadianvirus baee</taxon>
    </lineage>
</organism>
<dbReference type="EMBL" id="KR080199">
    <property type="protein sequence ID" value="AKF14602.1"/>
    <property type="molecule type" value="Genomic_DNA"/>
</dbReference>
<dbReference type="KEGG" id="vg:26586391"/>
<evidence type="ECO:0000313" key="2">
    <source>
        <dbReference type="EMBL" id="AKF14602.1"/>
    </source>
</evidence>
<feature type="region of interest" description="Disordered" evidence="1">
    <location>
        <begin position="22"/>
        <end position="55"/>
    </location>
</feature>
<proteinExistence type="predicted"/>
<dbReference type="OrthoDB" id="20270at10239"/>
<accession>A0A0F6SJQ0</accession>
<keyword evidence="3" id="KW-1185">Reference proteome</keyword>
<name>A0A0F6SJQ0_9CAUD</name>
<evidence type="ECO:0000256" key="1">
    <source>
        <dbReference type="SAM" id="MobiDB-lite"/>
    </source>
</evidence>
<gene>
    <name evidence="2" type="primary">33</name>
    <name evidence="2" type="ORF">SEA_BAEE_33</name>
</gene>
<dbReference type="RefSeq" id="YP_009193488.1">
    <property type="nucleotide sequence ID" value="NC_028742.1"/>
</dbReference>